<dbReference type="AlphaFoldDB" id="A0A7C9TAT2"/>
<proteinExistence type="predicted"/>
<dbReference type="GO" id="GO:0005829">
    <property type="term" value="C:cytosol"/>
    <property type="evidence" value="ECO:0007669"/>
    <property type="project" value="TreeGrafter"/>
</dbReference>
<dbReference type="GO" id="GO:0006099">
    <property type="term" value="P:tricarboxylic acid cycle"/>
    <property type="evidence" value="ECO:0007669"/>
    <property type="project" value="InterPro"/>
</dbReference>
<evidence type="ECO:0000313" key="5">
    <source>
        <dbReference type="Proteomes" id="UP000483432"/>
    </source>
</evidence>
<sequence length="582" mass="64830">LDANLSYVHQCLADVPSFTSHMAYENAAAFLHDLYLVRDSLISHGDRIVAMQDLHALIRLVESFGFHLLQLDIRQESTVHTRTVAAVLKQVDPDFDYLGAAEPERLQRLAAWVGHIDPISVSDVALGEAERETFAVFRRMAKLQAEVGDEVFGTYVISMTHSASHVMEVMLLARLVGLCGHNGRDWFCRIQVAPLFETVEDLQNSESILDQLLSNKIYRALVTANGNHQEVMLGYSDSCKDGGILASNWNLYQAQLSIIALTQHFGVECRLFHGRGGTVGRGGGPTHDAILSQPPGTVNGEIKFTEQGEMLYYKYSKPETATYEIGMGVTGLLKASATALASSGTRYPQDYLDWMRDIAAAGETAYRALIGLPGFIDYFYESTPVTEIGLLNIGSRPSHRKKADRSLASIRAIPWVFGWAQSRHTLPAWYGIGSALKDFIDTQPDGLVHLQAMVREWPFFRSLLSNVQMALTKADMEISEEYARLCDHPNTMGVYRAIADEYALTVEGVKQVVQIASLLEDNQPLALSISRRRPYIDPINHIQVRLLKHYRSESVWDAEQESWLTPLKRSINAIAAGMRNTG</sequence>
<dbReference type="PROSITE" id="PS00393">
    <property type="entry name" value="PEPCASE_2"/>
    <property type="match status" value="1"/>
</dbReference>
<dbReference type="EMBL" id="JAAFGW010000185">
    <property type="protein sequence ID" value="NDP48962.1"/>
    <property type="molecule type" value="Genomic_DNA"/>
</dbReference>
<dbReference type="PANTHER" id="PTHR30523:SF46">
    <property type="entry name" value="PHOSPHOENOLPYRUVATE CARBOXYLASE"/>
    <property type="match status" value="1"/>
</dbReference>
<accession>A0A7C9TAT2</accession>
<comment type="caution">
    <text evidence="4">The sequence shown here is derived from an EMBL/GenBank/DDBJ whole genome shotgun (WGS) entry which is preliminary data.</text>
</comment>
<evidence type="ECO:0000313" key="4">
    <source>
        <dbReference type="EMBL" id="NDP48962.1"/>
    </source>
</evidence>
<name>A0A7C9TAT2_9PROT</name>
<protein>
    <recommendedName>
        <fullName evidence="2">Phosphoenolpyruvate carboxylase</fullName>
    </recommendedName>
</protein>
<dbReference type="PRINTS" id="PR00150">
    <property type="entry name" value="PEPCARBXLASE"/>
</dbReference>
<dbReference type="Proteomes" id="UP000483432">
    <property type="component" value="Unassembled WGS sequence"/>
</dbReference>
<keyword evidence="4" id="KW-0670">Pyruvate</keyword>
<dbReference type="GO" id="GO:0015977">
    <property type="term" value="P:carbon fixation"/>
    <property type="evidence" value="ECO:0007669"/>
    <property type="project" value="InterPro"/>
</dbReference>
<dbReference type="InterPro" id="IPR033129">
    <property type="entry name" value="PEPCASE_His_AS"/>
</dbReference>
<evidence type="ECO:0000256" key="3">
    <source>
        <dbReference type="PROSITE-ProRule" id="PRU10112"/>
    </source>
</evidence>
<evidence type="ECO:0000256" key="1">
    <source>
        <dbReference type="ARBA" id="ARBA00003670"/>
    </source>
</evidence>
<feature type="active site" evidence="3">
    <location>
        <position position="240"/>
    </location>
</feature>
<organism evidence="4 5">
    <name type="scientific">Sulfuriferula multivorans</name>
    <dbReference type="NCBI Taxonomy" id="1559896"/>
    <lineage>
        <taxon>Bacteria</taxon>
        <taxon>Pseudomonadati</taxon>
        <taxon>Pseudomonadota</taxon>
        <taxon>Betaproteobacteria</taxon>
        <taxon>Nitrosomonadales</taxon>
        <taxon>Sulfuricellaceae</taxon>
        <taxon>Sulfuriferula</taxon>
    </lineage>
</organism>
<evidence type="ECO:0000256" key="2">
    <source>
        <dbReference type="ARBA" id="ARBA00022419"/>
    </source>
</evidence>
<comment type="function">
    <text evidence="1">Forms oxaloacetate, a four-carbon dicarboxylic acid source for the tricarboxylic acid cycle.</text>
</comment>
<dbReference type="Pfam" id="PF00311">
    <property type="entry name" value="PEPcase"/>
    <property type="match status" value="1"/>
</dbReference>
<dbReference type="PANTHER" id="PTHR30523">
    <property type="entry name" value="PHOSPHOENOLPYRUVATE CARBOXYLASE"/>
    <property type="match status" value="1"/>
</dbReference>
<reference evidence="4 5" key="1">
    <citation type="submission" date="2019-09" db="EMBL/GenBank/DDBJ databases">
        <title>H2 Metabolism Revealed by Metagenomic Analysis in Subglacial Sediment of East Antarctica.</title>
        <authorList>
            <person name="Yang Z."/>
            <person name="Zhang Y."/>
            <person name="Lv Y."/>
            <person name="Yan W."/>
            <person name="Xiao X."/>
            <person name="Sun B."/>
            <person name="Ma H."/>
        </authorList>
    </citation>
    <scope>NUCLEOTIDE SEQUENCE [LARGE SCALE GENOMIC DNA]</scope>
    <source>
        <strain evidence="4">Bin2_2</strain>
    </source>
</reference>
<dbReference type="InterPro" id="IPR015813">
    <property type="entry name" value="Pyrv/PenolPyrv_kinase-like_dom"/>
</dbReference>
<dbReference type="GO" id="GO:0008964">
    <property type="term" value="F:phosphoenolpyruvate carboxylase activity"/>
    <property type="evidence" value="ECO:0007669"/>
    <property type="project" value="InterPro"/>
</dbReference>
<dbReference type="SUPFAM" id="SSF51621">
    <property type="entry name" value="Phosphoenolpyruvate/pyruvate domain"/>
    <property type="match status" value="1"/>
</dbReference>
<dbReference type="InterPro" id="IPR021135">
    <property type="entry name" value="PEP_COase"/>
</dbReference>
<gene>
    <name evidence="4" type="ORF">GZ085_11375</name>
</gene>
<feature type="non-terminal residue" evidence="4">
    <location>
        <position position="1"/>
    </location>
</feature>
<dbReference type="Gene3D" id="1.20.1440.90">
    <property type="entry name" value="Phosphoenolpyruvate/pyruvate domain"/>
    <property type="match status" value="1"/>
</dbReference>